<feature type="region of interest" description="Disordered" evidence="3">
    <location>
        <begin position="180"/>
        <end position="199"/>
    </location>
</feature>
<evidence type="ECO:0000313" key="5">
    <source>
        <dbReference type="EMBL" id="KAE8311369.1"/>
    </source>
</evidence>
<keyword evidence="1" id="KW-0238">DNA-binding</keyword>
<dbReference type="SUPFAM" id="SSF47459">
    <property type="entry name" value="HLH, helix-loop-helix DNA-binding domain"/>
    <property type="match status" value="1"/>
</dbReference>
<evidence type="ECO:0000313" key="6">
    <source>
        <dbReference type="Proteomes" id="UP000325433"/>
    </source>
</evidence>
<evidence type="ECO:0000256" key="3">
    <source>
        <dbReference type="SAM" id="MobiDB-lite"/>
    </source>
</evidence>
<feature type="region of interest" description="Disordered" evidence="3">
    <location>
        <begin position="1"/>
        <end position="171"/>
    </location>
</feature>
<sequence length="531" mass="57606">MEATLTHRPWEPATTGPQTPTVSSSQTLPSISTLTASMTSTAAPPAEKSPGNVSLNTIERDSGNWSMPQSTRSSTYSTATNGTGNYPSLSFLTSSQPSPNRVSTVSDRSPYPNDHSNANTPSSSGAQPSPNFGSAQPNPALPSINQNYDAPSQRGSIAEPAESRRSSIDSRMNQGISSLAINPASPYHSTNASQTSIVSGLQRERGISMDVNMNNTYRGPRYSGGQPLSPLGPRAGEHRGFAAGRTAPAISSNPRSEIYNAEAPTAGLAYAFPDPDVARSNSISSTTEKSNAQFCRKGSTAESFSSSIYSDSRLPRGQHGMSICEFGNICRFVGSSNTDHALELPQNVHHHSLQHKQVRGLIGEADLHSGSTPYSRTPELRVTHKLAERKRRSEMKDCFEALRMRLPQSQNNKSSKWETLTRAIEYIGQLEKMLSNARRENDLLRTEVDDMRAQLNQQQQQQQANGQSRPQSMFEHHSMATPQANGQSHGAMFPSYAPGAGMTQEQPRTLPPLMNGSVAPMQGVQYTDERR</sequence>
<feature type="compositionally biased region" description="Polar residues" evidence="3">
    <location>
        <begin position="187"/>
        <end position="199"/>
    </location>
</feature>
<dbReference type="FunFam" id="4.10.280.10:FF:000111">
    <property type="entry name" value="HLH transcription factor (Hpa3)"/>
    <property type="match status" value="1"/>
</dbReference>
<dbReference type="Proteomes" id="UP000325433">
    <property type="component" value="Unassembled WGS sequence"/>
</dbReference>
<evidence type="ECO:0000256" key="2">
    <source>
        <dbReference type="ARBA" id="ARBA00023242"/>
    </source>
</evidence>
<feature type="compositionally biased region" description="Low complexity" evidence="3">
    <location>
        <begin position="455"/>
        <end position="467"/>
    </location>
</feature>
<dbReference type="EMBL" id="ML738343">
    <property type="protein sequence ID" value="KAE8311369.1"/>
    <property type="molecule type" value="Genomic_DNA"/>
</dbReference>
<feature type="compositionally biased region" description="Polar residues" evidence="3">
    <location>
        <begin position="51"/>
        <end position="107"/>
    </location>
</feature>
<evidence type="ECO:0000259" key="4">
    <source>
        <dbReference type="PROSITE" id="PS50888"/>
    </source>
</evidence>
<dbReference type="SMART" id="SM00353">
    <property type="entry name" value="HLH"/>
    <property type="match status" value="1"/>
</dbReference>
<feature type="compositionally biased region" description="Polar residues" evidence="3">
    <location>
        <begin position="114"/>
        <end position="155"/>
    </location>
</feature>
<dbReference type="Gene3D" id="4.10.280.10">
    <property type="entry name" value="Helix-loop-helix DNA-binding domain"/>
    <property type="match status" value="1"/>
</dbReference>
<proteinExistence type="predicted"/>
<reference evidence="6" key="1">
    <citation type="submission" date="2019-04" db="EMBL/GenBank/DDBJ databases">
        <title>Friends and foes A comparative genomics studyof 23 Aspergillus species from section Flavi.</title>
        <authorList>
            <consortium name="DOE Joint Genome Institute"/>
            <person name="Kjaerbolling I."/>
            <person name="Vesth T."/>
            <person name="Frisvad J.C."/>
            <person name="Nybo J.L."/>
            <person name="Theobald S."/>
            <person name="Kildgaard S."/>
            <person name="Isbrandt T."/>
            <person name="Kuo A."/>
            <person name="Sato A."/>
            <person name="Lyhne E.K."/>
            <person name="Kogle M.E."/>
            <person name="Wiebenga A."/>
            <person name="Kun R.S."/>
            <person name="Lubbers R.J."/>
            <person name="Makela M.R."/>
            <person name="Barry K."/>
            <person name="Chovatia M."/>
            <person name="Clum A."/>
            <person name="Daum C."/>
            <person name="Haridas S."/>
            <person name="He G."/>
            <person name="LaButti K."/>
            <person name="Lipzen A."/>
            <person name="Mondo S."/>
            <person name="Riley R."/>
            <person name="Salamov A."/>
            <person name="Simmons B.A."/>
            <person name="Magnuson J.K."/>
            <person name="Henrissat B."/>
            <person name="Mortensen U.H."/>
            <person name="Larsen T.O."/>
            <person name="Devries R.P."/>
            <person name="Grigoriev I.V."/>
            <person name="Machida M."/>
            <person name="Baker S.E."/>
            <person name="Andersen M.R."/>
        </authorList>
    </citation>
    <scope>NUCLEOTIDE SEQUENCE [LARGE SCALE GENOMIC DNA]</scope>
    <source>
        <strain evidence="6">CBS 130015</strain>
    </source>
</reference>
<protein>
    <recommendedName>
        <fullName evidence="4">BHLH domain-containing protein</fullName>
    </recommendedName>
</protein>
<gene>
    <name evidence="5" type="ORF">BDV41DRAFT_345535</name>
</gene>
<feature type="compositionally biased region" description="Polar residues" evidence="3">
    <location>
        <begin position="15"/>
        <end position="29"/>
    </location>
</feature>
<evidence type="ECO:0000256" key="1">
    <source>
        <dbReference type="ARBA" id="ARBA00023125"/>
    </source>
</evidence>
<dbReference type="GO" id="GO:0090575">
    <property type="term" value="C:RNA polymerase II transcription regulator complex"/>
    <property type="evidence" value="ECO:0007669"/>
    <property type="project" value="TreeGrafter"/>
</dbReference>
<dbReference type="AlphaFoldDB" id="A0A5N6VU53"/>
<dbReference type="GO" id="GO:0046983">
    <property type="term" value="F:protein dimerization activity"/>
    <property type="evidence" value="ECO:0007669"/>
    <property type="project" value="InterPro"/>
</dbReference>
<feature type="domain" description="BHLH" evidence="4">
    <location>
        <begin position="379"/>
        <end position="430"/>
    </location>
</feature>
<organism evidence="5 6">
    <name type="scientific">Aspergillus transmontanensis</name>
    <dbReference type="NCBI Taxonomy" id="1034304"/>
    <lineage>
        <taxon>Eukaryota</taxon>
        <taxon>Fungi</taxon>
        <taxon>Dikarya</taxon>
        <taxon>Ascomycota</taxon>
        <taxon>Pezizomycotina</taxon>
        <taxon>Eurotiomycetes</taxon>
        <taxon>Eurotiomycetidae</taxon>
        <taxon>Eurotiales</taxon>
        <taxon>Aspergillaceae</taxon>
        <taxon>Aspergillus</taxon>
        <taxon>Aspergillus subgen. Circumdati</taxon>
    </lineage>
</organism>
<dbReference type="PROSITE" id="PS50888">
    <property type="entry name" value="BHLH"/>
    <property type="match status" value="1"/>
</dbReference>
<dbReference type="InterPro" id="IPR036638">
    <property type="entry name" value="HLH_DNA-bd_sf"/>
</dbReference>
<dbReference type="Pfam" id="PF00010">
    <property type="entry name" value="HLH"/>
    <property type="match status" value="1"/>
</dbReference>
<dbReference type="GO" id="GO:0045944">
    <property type="term" value="P:positive regulation of transcription by RNA polymerase II"/>
    <property type="evidence" value="ECO:0007669"/>
    <property type="project" value="TreeGrafter"/>
</dbReference>
<dbReference type="GO" id="GO:0003700">
    <property type="term" value="F:DNA-binding transcription factor activity"/>
    <property type="evidence" value="ECO:0007669"/>
    <property type="project" value="TreeGrafter"/>
</dbReference>
<keyword evidence="2" id="KW-0539">Nucleus</keyword>
<accession>A0A5N6VU53</accession>
<dbReference type="GO" id="GO:0003677">
    <property type="term" value="F:DNA binding"/>
    <property type="evidence" value="ECO:0007669"/>
    <property type="project" value="UniProtKB-KW"/>
</dbReference>
<feature type="compositionally biased region" description="Low complexity" evidence="3">
    <location>
        <begin position="30"/>
        <end position="46"/>
    </location>
</feature>
<dbReference type="PANTHER" id="PTHR10328:SF15">
    <property type="entry name" value="BHLH TRANSCRIPTION FACTOR"/>
    <property type="match status" value="1"/>
</dbReference>
<feature type="region of interest" description="Disordered" evidence="3">
    <location>
        <begin position="455"/>
        <end position="531"/>
    </location>
</feature>
<name>A0A5N6VU53_9EURO</name>
<keyword evidence="6" id="KW-1185">Reference proteome</keyword>
<dbReference type="PANTHER" id="PTHR10328">
    <property type="entry name" value="PROTEIN MAX MYC-ASSOCIATED FACTOR X"/>
    <property type="match status" value="1"/>
</dbReference>
<dbReference type="InterPro" id="IPR011598">
    <property type="entry name" value="bHLH_dom"/>
</dbReference>